<proteinExistence type="predicted"/>
<protein>
    <submittedName>
        <fullName evidence="1">Uncharacterized protein</fullName>
    </submittedName>
</protein>
<reference evidence="1" key="1">
    <citation type="submission" date="2014-11" db="EMBL/GenBank/DDBJ databases">
        <authorList>
            <person name="Amaro Gonzalez C."/>
        </authorList>
    </citation>
    <scope>NUCLEOTIDE SEQUENCE</scope>
</reference>
<evidence type="ECO:0000313" key="1">
    <source>
        <dbReference type="EMBL" id="JAH71617.1"/>
    </source>
</evidence>
<sequence length="35" mass="3871">MYTQCASHLKHFITLAQHSPMCVCACIYAVSSIIV</sequence>
<reference evidence="1" key="2">
    <citation type="journal article" date="2015" name="Fish Shellfish Immunol.">
        <title>Early steps in the European eel (Anguilla anguilla)-Vibrio vulnificus interaction in the gills: Role of the RtxA13 toxin.</title>
        <authorList>
            <person name="Callol A."/>
            <person name="Pajuelo D."/>
            <person name="Ebbesson L."/>
            <person name="Teles M."/>
            <person name="MacKenzie S."/>
            <person name="Amaro C."/>
        </authorList>
    </citation>
    <scope>NUCLEOTIDE SEQUENCE</scope>
</reference>
<organism evidence="1">
    <name type="scientific">Anguilla anguilla</name>
    <name type="common">European freshwater eel</name>
    <name type="synonym">Muraena anguilla</name>
    <dbReference type="NCBI Taxonomy" id="7936"/>
    <lineage>
        <taxon>Eukaryota</taxon>
        <taxon>Metazoa</taxon>
        <taxon>Chordata</taxon>
        <taxon>Craniata</taxon>
        <taxon>Vertebrata</taxon>
        <taxon>Euteleostomi</taxon>
        <taxon>Actinopterygii</taxon>
        <taxon>Neopterygii</taxon>
        <taxon>Teleostei</taxon>
        <taxon>Anguilliformes</taxon>
        <taxon>Anguillidae</taxon>
        <taxon>Anguilla</taxon>
    </lineage>
</organism>
<dbReference type="EMBL" id="GBXM01036960">
    <property type="protein sequence ID" value="JAH71617.1"/>
    <property type="molecule type" value="Transcribed_RNA"/>
</dbReference>
<accession>A0A0E9V0P4</accession>
<name>A0A0E9V0P4_ANGAN</name>
<dbReference type="AlphaFoldDB" id="A0A0E9V0P4"/>